<dbReference type="PANTHER" id="PTHR14413:SF16">
    <property type="entry name" value="LARGE RIBOSOMAL SUBUNIT PROTEIN BL17M"/>
    <property type="match status" value="1"/>
</dbReference>
<name>A0A1F8G3X3_9BACT</name>
<evidence type="ECO:0000313" key="6">
    <source>
        <dbReference type="EMBL" id="OGN20032.1"/>
    </source>
</evidence>
<sequence length="116" mass="13192">MQHLKKNRKFGRTNKQRSALLVSLLRALIKHEKITTTEAKAKSLRPYIEKLVTKSKVDTIANRRLLASRLDVTMANKLCAELGPRYKTRPGGYTRITKLSPRKSDASPMAVIEFVK</sequence>
<evidence type="ECO:0000313" key="7">
    <source>
        <dbReference type="Proteomes" id="UP000177478"/>
    </source>
</evidence>
<evidence type="ECO:0000256" key="2">
    <source>
        <dbReference type="ARBA" id="ARBA00022980"/>
    </source>
</evidence>
<dbReference type="InterPro" id="IPR036373">
    <property type="entry name" value="Ribosomal_bL17_sf"/>
</dbReference>
<evidence type="ECO:0000256" key="5">
    <source>
        <dbReference type="RuleBase" id="RU000660"/>
    </source>
</evidence>
<organism evidence="6 7">
    <name type="scientific">Candidatus Yanofskybacteria bacterium RIFCSPHIGHO2_12_FULL_45_19b</name>
    <dbReference type="NCBI Taxonomy" id="1802689"/>
    <lineage>
        <taxon>Bacteria</taxon>
        <taxon>Candidatus Yanofskyibacteriota</taxon>
    </lineage>
</organism>
<reference evidence="6 7" key="1">
    <citation type="journal article" date="2016" name="Nat. Commun.">
        <title>Thousands of microbial genomes shed light on interconnected biogeochemical processes in an aquifer system.</title>
        <authorList>
            <person name="Anantharaman K."/>
            <person name="Brown C.T."/>
            <person name="Hug L.A."/>
            <person name="Sharon I."/>
            <person name="Castelle C.J."/>
            <person name="Probst A.J."/>
            <person name="Thomas B.C."/>
            <person name="Singh A."/>
            <person name="Wilkins M.J."/>
            <person name="Karaoz U."/>
            <person name="Brodie E.L."/>
            <person name="Williams K.H."/>
            <person name="Hubbard S.S."/>
            <person name="Banfield J.F."/>
        </authorList>
    </citation>
    <scope>NUCLEOTIDE SEQUENCE [LARGE SCALE GENOMIC DNA]</scope>
</reference>
<dbReference type="PANTHER" id="PTHR14413">
    <property type="entry name" value="RIBOSOMAL PROTEIN L17"/>
    <property type="match status" value="1"/>
</dbReference>
<dbReference type="InterPro" id="IPR000456">
    <property type="entry name" value="Ribosomal_bL17"/>
</dbReference>
<dbReference type="GO" id="GO:0006412">
    <property type="term" value="P:translation"/>
    <property type="evidence" value="ECO:0007669"/>
    <property type="project" value="UniProtKB-UniRule"/>
</dbReference>
<dbReference type="PROSITE" id="PS01167">
    <property type="entry name" value="RIBOSOMAL_L17"/>
    <property type="match status" value="1"/>
</dbReference>
<comment type="subunit">
    <text evidence="4">Part of the 50S ribosomal subunit. Contacts protein L32.</text>
</comment>
<dbReference type="AlphaFoldDB" id="A0A1F8G3X3"/>
<comment type="caution">
    <text evidence="6">The sequence shown here is derived from an EMBL/GenBank/DDBJ whole genome shotgun (WGS) entry which is preliminary data.</text>
</comment>
<dbReference type="Proteomes" id="UP000177478">
    <property type="component" value="Unassembled WGS sequence"/>
</dbReference>
<evidence type="ECO:0000256" key="4">
    <source>
        <dbReference type="HAMAP-Rule" id="MF_01368"/>
    </source>
</evidence>
<protein>
    <recommendedName>
        <fullName evidence="4">Large ribosomal subunit protein bL17</fullName>
    </recommendedName>
</protein>
<dbReference type="SUPFAM" id="SSF64263">
    <property type="entry name" value="Prokaryotic ribosomal protein L17"/>
    <property type="match status" value="1"/>
</dbReference>
<evidence type="ECO:0000256" key="3">
    <source>
        <dbReference type="ARBA" id="ARBA00023274"/>
    </source>
</evidence>
<proteinExistence type="inferred from homology"/>
<dbReference type="NCBIfam" id="TIGR00059">
    <property type="entry name" value="L17"/>
    <property type="match status" value="1"/>
</dbReference>
<dbReference type="Gene3D" id="3.90.1030.10">
    <property type="entry name" value="Ribosomal protein L17"/>
    <property type="match status" value="1"/>
</dbReference>
<dbReference type="GO" id="GO:0003735">
    <property type="term" value="F:structural constituent of ribosome"/>
    <property type="evidence" value="ECO:0007669"/>
    <property type="project" value="InterPro"/>
</dbReference>
<keyword evidence="2 4" id="KW-0689">Ribosomal protein</keyword>
<dbReference type="Pfam" id="PF01196">
    <property type="entry name" value="Ribosomal_L17"/>
    <property type="match status" value="1"/>
</dbReference>
<dbReference type="EMBL" id="MGKD01000009">
    <property type="protein sequence ID" value="OGN20032.1"/>
    <property type="molecule type" value="Genomic_DNA"/>
</dbReference>
<keyword evidence="3 4" id="KW-0687">Ribonucleoprotein</keyword>
<accession>A0A1F8G3X3</accession>
<dbReference type="InterPro" id="IPR047859">
    <property type="entry name" value="Ribosomal_bL17_CS"/>
</dbReference>
<comment type="similarity">
    <text evidence="1 4 5">Belongs to the bacterial ribosomal protein bL17 family.</text>
</comment>
<dbReference type="HAMAP" id="MF_01368">
    <property type="entry name" value="Ribosomal_bL17"/>
    <property type="match status" value="1"/>
</dbReference>
<dbReference type="STRING" id="1802689.A3F25_01695"/>
<dbReference type="GO" id="GO:0022625">
    <property type="term" value="C:cytosolic large ribosomal subunit"/>
    <property type="evidence" value="ECO:0007669"/>
    <property type="project" value="TreeGrafter"/>
</dbReference>
<evidence type="ECO:0000256" key="1">
    <source>
        <dbReference type="ARBA" id="ARBA00008777"/>
    </source>
</evidence>
<gene>
    <name evidence="4" type="primary">rplQ</name>
    <name evidence="6" type="ORF">A3F25_01695</name>
</gene>